<evidence type="ECO:0000259" key="3">
    <source>
        <dbReference type="Pfam" id="PF24883"/>
    </source>
</evidence>
<dbReference type="InterPro" id="IPR056884">
    <property type="entry name" value="NPHP3-like_N"/>
</dbReference>
<name>A0AAD5S0E1_9PEZI</name>
<feature type="coiled-coil region" evidence="2">
    <location>
        <begin position="155"/>
        <end position="226"/>
    </location>
</feature>
<evidence type="ECO:0000256" key="1">
    <source>
        <dbReference type="ARBA" id="ARBA00022737"/>
    </source>
</evidence>
<dbReference type="InterPro" id="IPR056693">
    <property type="entry name" value="DUF7791"/>
</dbReference>
<dbReference type="AlphaFoldDB" id="A0AAD5S0E1"/>
<sequence>MDPFSAIGLAGNLLQISQFAAEIVLKAREIHKSGSTKDNRVLEDIANSINITVAEVHNSSNPDGSDHEKQLCALATQCRDQSDELLRLLQTIKAARRNSLGSFKAAWKSHQVSDEKKELESRLEKTKSQIVLQLSYMSRWEQVLLIYLDMSPNINRRDRNELSKKLDEMKRQRDEDSEEMKLLKRNVDILVTGLGAVRSWADPKPLATLENIAQASRESIEAIQRQNTILAAVRFEGMDERFSDIDIAHQETFEWILNEEPDPRSPNQTPVSTRFMDWLKTGGGIFHISGKAGSGKSTLMKFLCNHAKTKRLLEEWAGPRQSVISHFFFWKPGTSRQRSIQGLIRSILYKILIQIPEAISDILDLEWMEAKYTQSLFINDSRLMTIFEKFISGLRTRSHYDYIFFIDGLDEVDSNKRALVEMLRRWAGSVTNNVKLVVSSREENIFTDSFLESQRIRIHDLTRSDMSRLVWDTLISHPRFKETIQGDEQRQHLAEAIVRLSGGIFLWVVLVLRAVMEGLDNGDSASRLEKKVAAMPRGLEPIFNQIYESVNSVDRNLVNLHLSFRLQSPRGCSLLRHSFLPDLVDDSSFARRSPINHFDLKASGGESSVSQSLGDRIDLGKRRLNGMCKGLLEIHRPSPHPSNGRLLYQVDFTHRSIVEFLIGRKDFLEFLNGELEAVYRLLGESLLAEIKAADTVGGLCFSHEFRYIAWAWNEIRHLTTRILDIFNTVPDWLPSFLQAAQDVLVQRIAPPQQKSLKTPRFLHTYNGVSHAVLSLALPARPDFYSLLYDTDFRQIGDTLPSALLAKSMSALLARNSSDTLPCIKFLVSKGLEANCRLIDGTDRSLQDVSISTWHIFLCVAWNWCDGWWQNDNWKANVCQVMNYWIEAGGDTRFKAKYRPTTTYVLDQRQVFLVTVEYEDGKSLPFPTLAAPRPRLADFIRDKEFSLGILDIFDFLELECTSKVEVEPRPPAQTKSLTLNDACPRMVHPEATKLVGPQSPLTWMEITFIEGAFRLARHTHHTVQHVFEGLVKSGHMVPPEADVYKGNSSWGQFVEKPVIPKP</sequence>
<feature type="domain" description="Nephrocystin 3-like N-terminal" evidence="3">
    <location>
        <begin position="273"/>
        <end position="441"/>
    </location>
</feature>
<dbReference type="SUPFAM" id="SSF52540">
    <property type="entry name" value="P-loop containing nucleoside triphosphate hydrolases"/>
    <property type="match status" value="1"/>
</dbReference>
<dbReference type="Proteomes" id="UP001201980">
    <property type="component" value="Unassembled WGS sequence"/>
</dbReference>
<evidence type="ECO:0000313" key="5">
    <source>
        <dbReference type="EMBL" id="KAJ2907309.1"/>
    </source>
</evidence>
<protein>
    <recommendedName>
        <fullName evidence="7">NACHT domain-containing protein</fullName>
    </recommendedName>
</protein>
<evidence type="ECO:0000259" key="4">
    <source>
        <dbReference type="Pfam" id="PF25053"/>
    </source>
</evidence>
<keyword evidence="1" id="KW-0677">Repeat</keyword>
<keyword evidence="2" id="KW-0175">Coiled coil</keyword>
<accession>A0AAD5S0E1</accession>
<evidence type="ECO:0000313" key="6">
    <source>
        <dbReference type="Proteomes" id="UP001201980"/>
    </source>
</evidence>
<dbReference type="Pfam" id="PF24883">
    <property type="entry name" value="NPHP3_N"/>
    <property type="match status" value="1"/>
</dbReference>
<feature type="domain" description="DUF7791" evidence="4">
    <location>
        <begin position="570"/>
        <end position="695"/>
    </location>
</feature>
<evidence type="ECO:0000256" key="2">
    <source>
        <dbReference type="SAM" id="Coils"/>
    </source>
</evidence>
<dbReference type="PANTHER" id="PTHR10039">
    <property type="entry name" value="AMELOGENIN"/>
    <property type="match status" value="1"/>
</dbReference>
<keyword evidence="6" id="KW-1185">Reference proteome</keyword>
<reference evidence="5" key="1">
    <citation type="submission" date="2022-07" db="EMBL/GenBank/DDBJ databases">
        <title>Draft genome sequence of Zalerion maritima ATCC 34329, a (micro)plastics degrading marine fungus.</title>
        <authorList>
            <person name="Paco A."/>
            <person name="Goncalves M.F.M."/>
            <person name="Rocha-Santos T.A.P."/>
            <person name="Alves A."/>
        </authorList>
    </citation>
    <scope>NUCLEOTIDE SEQUENCE</scope>
    <source>
        <strain evidence="5">ATCC 34329</strain>
    </source>
</reference>
<organism evidence="5 6">
    <name type="scientific">Zalerion maritima</name>
    <dbReference type="NCBI Taxonomy" id="339359"/>
    <lineage>
        <taxon>Eukaryota</taxon>
        <taxon>Fungi</taxon>
        <taxon>Dikarya</taxon>
        <taxon>Ascomycota</taxon>
        <taxon>Pezizomycotina</taxon>
        <taxon>Sordariomycetes</taxon>
        <taxon>Lulworthiomycetidae</taxon>
        <taxon>Lulworthiales</taxon>
        <taxon>Lulworthiaceae</taxon>
        <taxon>Zalerion</taxon>
    </lineage>
</organism>
<proteinExistence type="predicted"/>
<dbReference type="PANTHER" id="PTHR10039:SF5">
    <property type="entry name" value="NACHT DOMAIN-CONTAINING PROTEIN"/>
    <property type="match status" value="1"/>
</dbReference>
<dbReference type="Pfam" id="PF25053">
    <property type="entry name" value="DUF7791"/>
    <property type="match status" value="1"/>
</dbReference>
<dbReference type="EMBL" id="JAKWBI020000001">
    <property type="protein sequence ID" value="KAJ2907309.1"/>
    <property type="molecule type" value="Genomic_DNA"/>
</dbReference>
<dbReference type="InterPro" id="IPR027417">
    <property type="entry name" value="P-loop_NTPase"/>
</dbReference>
<evidence type="ECO:0008006" key="7">
    <source>
        <dbReference type="Google" id="ProtNLM"/>
    </source>
</evidence>
<dbReference type="Gene3D" id="3.40.50.300">
    <property type="entry name" value="P-loop containing nucleotide triphosphate hydrolases"/>
    <property type="match status" value="1"/>
</dbReference>
<feature type="coiled-coil region" evidence="2">
    <location>
        <begin position="78"/>
        <end position="129"/>
    </location>
</feature>
<comment type="caution">
    <text evidence="5">The sequence shown here is derived from an EMBL/GenBank/DDBJ whole genome shotgun (WGS) entry which is preliminary data.</text>
</comment>
<gene>
    <name evidence="5" type="ORF">MKZ38_003165</name>
</gene>